<sequence>MSWLFIKHLSVFFFLFLFFPVLPLSAAGCLQTLPLSTTSCWGGEVVAGATMLYTTARESTHPPKQLRARSRGRMKTVILSAPVCTTPCRGVELVTRATMLYTTIVWDGCDVVCFMSDVPKTRLDEEAGPTDKESSLTGSRNKKAFVS</sequence>
<evidence type="ECO:0008006" key="5">
    <source>
        <dbReference type="Google" id="ProtNLM"/>
    </source>
</evidence>
<keyword evidence="4" id="KW-1185">Reference proteome</keyword>
<comment type="caution">
    <text evidence="3">The sequence shown here is derived from an EMBL/GenBank/DDBJ whole genome shotgun (WGS) entry which is preliminary data.</text>
</comment>
<feature type="compositionally biased region" description="Basic and acidic residues" evidence="1">
    <location>
        <begin position="124"/>
        <end position="134"/>
    </location>
</feature>
<feature type="chain" id="PRO_5022888583" description="Secreted protein" evidence="2">
    <location>
        <begin position="28"/>
        <end position="147"/>
    </location>
</feature>
<evidence type="ECO:0000313" key="3">
    <source>
        <dbReference type="EMBL" id="MPC40825.1"/>
    </source>
</evidence>
<reference evidence="3 4" key="1">
    <citation type="submission" date="2019-05" db="EMBL/GenBank/DDBJ databases">
        <title>Another draft genome of Portunus trituberculatus and its Hox gene families provides insights of decapod evolution.</title>
        <authorList>
            <person name="Jeong J.-H."/>
            <person name="Song I."/>
            <person name="Kim S."/>
            <person name="Choi T."/>
            <person name="Kim D."/>
            <person name="Ryu S."/>
            <person name="Kim W."/>
        </authorList>
    </citation>
    <scope>NUCLEOTIDE SEQUENCE [LARGE SCALE GENOMIC DNA]</scope>
    <source>
        <tissue evidence="3">Muscle</tissue>
    </source>
</reference>
<organism evidence="3 4">
    <name type="scientific">Portunus trituberculatus</name>
    <name type="common">Swimming crab</name>
    <name type="synonym">Neptunus trituberculatus</name>
    <dbReference type="NCBI Taxonomy" id="210409"/>
    <lineage>
        <taxon>Eukaryota</taxon>
        <taxon>Metazoa</taxon>
        <taxon>Ecdysozoa</taxon>
        <taxon>Arthropoda</taxon>
        <taxon>Crustacea</taxon>
        <taxon>Multicrustacea</taxon>
        <taxon>Malacostraca</taxon>
        <taxon>Eumalacostraca</taxon>
        <taxon>Eucarida</taxon>
        <taxon>Decapoda</taxon>
        <taxon>Pleocyemata</taxon>
        <taxon>Brachyura</taxon>
        <taxon>Eubrachyura</taxon>
        <taxon>Portunoidea</taxon>
        <taxon>Portunidae</taxon>
        <taxon>Portuninae</taxon>
        <taxon>Portunus</taxon>
    </lineage>
</organism>
<evidence type="ECO:0000256" key="1">
    <source>
        <dbReference type="SAM" id="MobiDB-lite"/>
    </source>
</evidence>
<feature type="region of interest" description="Disordered" evidence="1">
    <location>
        <begin position="124"/>
        <end position="147"/>
    </location>
</feature>
<dbReference type="PROSITE" id="PS51257">
    <property type="entry name" value="PROKAR_LIPOPROTEIN"/>
    <property type="match status" value="1"/>
</dbReference>
<name>A0A5B7F5F5_PORTR</name>
<protein>
    <recommendedName>
        <fullName evidence="5">Secreted protein</fullName>
    </recommendedName>
</protein>
<dbReference type="AlphaFoldDB" id="A0A5B7F5F5"/>
<accession>A0A5B7F5F5</accession>
<keyword evidence="2" id="KW-0732">Signal</keyword>
<feature type="signal peptide" evidence="2">
    <location>
        <begin position="1"/>
        <end position="27"/>
    </location>
</feature>
<gene>
    <name evidence="3" type="ORF">E2C01_034394</name>
</gene>
<evidence type="ECO:0000256" key="2">
    <source>
        <dbReference type="SAM" id="SignalP"/>
    </source>
</evidence>
<dbReference type="EMBL" id="VSRR010004827">
    <property type="protein sequence ID" value="MPC40825.1"/>
    <property type="molecule type" value="Genomic_DNA"/>
</dbReference>
<dbReference type="Proteomes" id="UP000324222">
    <property type="component" value="Unassembled WGS sequence"/>
</dbReference>
<evidence type="ECO:0000313" key="4">
    <source>
        <dbReference type="Proteomes" id="UP000324222"/>
    </source>
</evidence>
<proteinExistence type="predicted"/>
<dbReference type="OrthoDB" id="6373969at2759"/>